<dbReference type="SUPFAM" id="SSF55331">
    <property type="entry name" value="Tautomerase/MIF"/>
    <property type="match status" value="1"/>
</dbReference>
<evidence type="ECO:0000256" key="3">
    <source>
        <dbReference type="PIRSR" id="PIRSR618191-1"/>
    </source>
</evidence>
<dbReference type="NCBIfam" id="TIGR00013">
    <property type="entry name" value="taut"/>
    <property type="match status" value="1"/>
</dbReference>
<dbReference type="EMBL" id="RHHQ01000007">
    <property type="protein sequence ID" value="RNB90511.1"/>
    <property type="molecule type" value="Genomic_DNA"/>
</dbReference>
<dbReference type="Proteomes" id="UP000271031">
    <property type="component" value="Unassembled WGS sequence"/>
</dbReference>
<dbReference type="InterPro" id="IPR004370">
    <property type="entry name" value="4-OT-like_dom"/>
</dbReference>
<protein>
    <recommendedName>
        <fullName evidence="4">Tautomerase</fullName>
        <ecNumber evidence="4">5.3.2.-</ecNumber>
    </recommendedName>
</protein>
<proteinExistence type="inferred from homology"/>
<sequence length="65" mass="7292">MPIINIQLIEGRDAEQIESLIAEVTETVVRNLQVRPEQVRVLVTEIPATHWGVGGKSKRSLEKES</sequence>
<dbReference type="OrthoDB" id="5405937at2"/>
<keyword evidence="2 4" id="KW-0413">Isomerase</keyword>
<feature type="domain" description="4-oxalocrotonate tautomerase-like" evidence="5">
    <location>
        <begin position="2"/>
        <end position="58"/>
    </location>
</feature>
<dbReference type="Gene3D" id="3.30.429.10">
    <property type="entry name" value="Macrophage Migration Inhibitory Factor"/>
    <property type="match status" value="1"/>
</dbReference>
<dbReference type="EC" id="5.3.2.-" evidence="4"/>
<evidence type="ECO:0000259" key="5">
    <source>
        <dbReference type="Pfam" id="PF01361"/>
    </source>
</evidence>
<evidence type="ECO:0000256" key="1">
    <source>
        <dbReference type="ARBA" id="ARBA00006723"/>
    </source>
</evidence>
<dbReference type="RefSeq" id="WP_122917437.1">
    <property type="nucleotide sequence ID" value="NZ_RHHQ01000007.1"/>
</dbReference>
<dbReference type="NCBIfam" id="NF002524">
    <property type="entry name" value="PRK01964.1"/>
    <property type="match status" value="1"/>
</dbReference>
<dbReference type="PANTHER" id="PTHR35530">
    <property type="entry name" value="TAUTOMERASE-RELATED"/>
    <property type="match status" value="1"/>
</dbReference>
<organism evidence="6 7">
    <name type="scientific">Brevibacillus fluminis</name>
    <dbReference type="NCBI Taxonomy" id="511487"/>
    <lineage>
        <taxon>Bacteria</taxon>
        <taxon>Bacillati</taxon>
        <taxon>Bacillota</taxon>
        <taxon>Bacilli</taxon>
        <taxon>Bacillales</taxon>
        <taxon>Paenibacillaceae</taxon>
        <taxon>Brevibacillus</taxon>
    </lineage>
</organism>
<evidence type="ECO:0000256" key="2">
    <source>
        <dbReference type="ARBA" id="ARBA00023235"/>
    </source>
</evidence>
<evidence type="ECO:0000256" key="4">
    <source>
        <dbReference type="RuleBase" id="RU362032"/>
    </source>
</evidence>
<comment type="caution">
    <text evidence="6">The sequence shown here is derived from an EMBL/GenBank/DDBJ whole genome shotgun (WGS) entry which is preliminary data.</text>
</comment>
<comment type="similarity">
    <text evidence="1 4">Belongs to the 4-oxalocrotonate tautomerase family.</text>
</comment>
<accession>A0A3M8DT11</accession>
<dbReference type="PANTHER" id="PTHR35530:SF1">
    <property type="entry name" value="2-HYDROXYMUCONATE TAUTOMERASE"/>
    <property type="match status" value="1"/>
</dbReference>
<feature type="active site" description="Proton acceptor; via imino nitrogen" evidence="3">
    <location>
        <position position="2"/>
    </location>
</feature>
<dbReference type="GO" id="GO:0016853">
    <property type="term" value="F:isomerase activity"/>
    <property type="evidence" value="ECO:0007669"/>
    <property type="project" value="UniProtKB-UniRule"/>
</dbReference>
<dbReference type="InterPro" id="IPR014347">
    <property type="entry name" value="Tautomerase/MIF_sf"/>
</dbReference>
<dbReference type="Pfam" id="PF01361">
    <property type="entry name" value="Tautomerase"/>
    <property type="match status" value="1"/>
</dbReference>
<evidence type="ECO:0000313" key="6">
    <source>
        <dbReference type="EMBL" id="RNB90511.1"/>
    </source>
</evidence>
<dbReference type="AlphaFoldDB" id="A0A3M8DT11"/>
<keyword evidence="7" id="KW-1185">Reference proteome</keyword>
<dbReference type="InterPro" id="IPR018191">
    <property type="entry name" value="4-OT"/>
</dbReference>
<name>A0A3M8DT11_9BACL</name>
<evidence type="ECO:0000313" key="7">
    <source>
        <dbReference type="Proteomes" id="UP000271031"/>
    </source>
</evidence>
<reference evidence="6 7" key="1">
    <citation type="submission" date="2018-10" db="EMBL/GenBank/DDBJ databases">
        <title>Phylogenomics of Brevibacillus.</title>
        <authorList>
            <person name="Dunlap C."/>
        </authorList>
    </citation>
    <scope>NUCLEOTIDE SEQUENCE [LARGE SCALE GENOMIC DNA]</scope>
    <source>
        <strain evidence="6 7">JCM 15716</strain>
    </source>
</reference>
<gene>
    <name evidence="6" type="ORF">EDM56_08370</name>
</gene>